<dbReference type="PANTHER" id="PTHR28072:SF1">
    <property type="entry name" value="CRUCIFORM CUTTING ENDONUCLEASE 1, MITOCHONDRIAL-RELATED"/>
    <property type="match status" value="1"/>
</dbReference>
<name>A0A2V1AP80_9ASCO</name>
<dbReference type="OrthoDB" id="5552842at2759"/>
<dbReference type="InterPro" id="IPR036397">
    <property type="entry name" value="RNaseH_sf"/>
</dbReference>
<reference evidence="2 3" key="1">
    <citation type="submission" date="2017-12" db="EMBL/GenBank/DDBJ databases">
        <title>Genome Sequence of a Multidrug-Resistant Candida haemulonii Isolate from a Patient with Chronic Leg Ulcers in Israel.</title>
        <authorList>
            <person name="Chow N.A."/>
            <person name="Gade L."/>
            <person name="Batra D."/>
            <person name="Rowe L.A."/>
            <person name="Ben-Ami R."/>
            <person name="Loparev V.N."/>
            <person name="Litvintseva A.P."/>
        </authorList>
    </citation>
    <scope>NUCLEOTIDE SEQUENCE [LARGE SCALE GENOMIC DNA]</scope>
    <source>
        <strain evidence="2 3">B11899</strain>
    </source>
</reference>
<evidence type="ECO:0000259" key="1">
    <source>
        <dbReference type="Pfam" id="PF09159"/>
    </source>
</evidence>
<protein>
    <recommendedName>
        <fullName evidence="1">Mitochondrial resolvase Ydc2 catalytic domain-containing protein</fullName>
    </recommendedName>
</protein>
<accession>A0A2V1AP80</accession>
<dbReference type="AlphaFoldDB" id="A0A2V1AP80"/>
<dbReference type="Pfam" id="PF09159">
    <property type="entry name" value="Ydc2-catalyt"/>
    <property type="match status" value="1"/>
</dbReference>
<dbReference type="EMBL" id="PKFO01000002">
    <property type="protein sequence ID" value="PVH19679.1"/>
    <property type="molecule type" value="Genomic_DNA"/>
</dbReference>
<keyword evidence="3" id="KW-1185">Reference proteome</keyword>
<evidence type="ECO:0000313" key="3">
    <source>
        <dbReference type="Proteomes" id="UP000244309"/>
    </source>
</evidence>
<evidence type="ECO:0000313" key="2">
    <source>
        <dbReference type="EMBL" id="PVH19679.1"/>
    </source>
</evidence>
<dbReference type="GO" id="GO:0000403">
    <property type="term" value="F:Y-form DNA binding"/>
    <property type="evidence" value="ECO:0007669"/>
    <property type="project" value="TreeGrafter"/>
</dbReference>
<proteinExistence type="predicted"/>
<dbReference type="GO" id="GO:0070336">
    <property type="term" value="F:flap-structured DNA binding"/>
    <property type="evidence" value="ECO:0007669"/>
    <property type="project" value="TreeGrafter"/>
</dbReference>
<comment type="caution">
    <text evidence="2">The sequence shown here is derived from an EMBL/GenBank/DDBJ whole genome shotgun (WGS) entry which is preliminary data.</text>
</comment>
<dbReference type="GO" id="GO:0005739">
    <property type="term" value="C:mitochondrion"/>
    <property type="evidence" value="ECO:0007669"/>
    <property type="project" value="TreeGrafter"/>
</dbReference>
<dbReference type="Proteomes" id="UP000244309">
    <property type="component" value="Unassembled WGS sequence"/>
</dbReference>
<dbReference type="InterPro" id="IPR039197">
    <property type="entry name" value="Mrs1/Cce1"/>
</dbReference>
<sequence>MGAKAERLNAIKESSAIYNSFRSKPLNILSIDVGIKNFSYAKLSYDKVKQKGRGVVLHDWNHVNLHNRFGDTSANSLKSLSKPYMAQIAVKVVDEILLGGKWEPSLILMESQRTRSNMNSATLPNVLLNYTLEHMIYAAYAARMTIPGKEAPIISTNSTKMVNFWINRFIEKDDRMSPSSISARLPSDFAELSFRKQTAAFIDSFSFECRPGKADDLIDCLLYNIASYSQLSHHYELQNYIKKEEDALPLLQSWDETHINYLKPLLEEFELKLKPEFIT</sequence>
<feature type="domain" description="Mitochondrial resolvase Ydc2 catalytic" evidence="1">
    <location>
        <begin position="28"/>
        <end position="175"/>
    </location>
</feature>
<dbReference type="RefSeq" id="XP_025340619.1">
    <property type="nucleotide sequence ID" value="XM_025487171.1"/>
</dbReference>
<dbReference type="GeneID" id="37008861"/>
<dbReference type="InterPro" id="IPR012337">
    <property type="entry name" value="RNaseH-like_sf"/>
</dbReference>
<dbReference type="STRING" id="45357.A0A2V1AP80"/>
<dbReference type="VEuPathDB" id="FungiDB:CXQ85_003531"/>
<dbReference type="InterPro" id="IPR015242">
    <property type="entry name" value="Ydc2_cat"/>
</dbReference>
<dbReference type="GO" id="GO:0000402">
    <property type="term" value="F:crossed form four-way junction DNA binding"/>
    <property type="evidence" value="ECO:0007669"/>
    <property type="project" value="TreeGrafter"/>
</dbReference>
<dbReference type="PANTHER" id="PTHR28072">
    <property type="entry name" value="CRUCIFORM CUTTING ENDONUCLEASE 1, MITOCHONDRIAL-RELATED"/>
    <property type="match status" value="1"/>
</dbReference>
<gene>
    <name evidence="2" type="ORF">CXQ85_003531</name>
</gene>
<dbReference type="SUPFAM" id="SSF53098">
    <property type="entry name" value="Ribonuclease H-like"/>
    <property type="match status" value="1"/>
</dbReference>
<organism evidence="2 3">
    <name type="scientific">Candidozyma haemuli</name>
    <dbReference type="NCBI Taxonomy" id="45357"/>
    <lineage>
        <taxon>Eukaryota</taxon>
        <taxon>Fungi</taxon>
        <taxon>Dikarya</taxon>
        <taxon>Ascomycota</taxon>
        <taxon>Saccharomycotina</taxon>
        <taxon>Pichiomycetes</taxon>
        <taxon>Metschnikowiaceae</taxon>
        <taxon>Candidozyma</taxon>
    </lineage>
</organism>
<dbReference type="Gene3D" id="3.30.420.10">
    <property type="entry name" value="Ribonuclease H-like superfamily/Ribonuclease H"/>
    <property type="match status" value="1"/>
</dbReference>
<dbReference type="GO" id="GO:0004520">
    <property type="term" value="F:DNA endonuclease activity"/>
    <property type="evidence" value="ECO:0007669"/>
    <property type="project" value="TreeGrafter"/>
</dbReference>